<organism evidence="1 2">
    <name type="scientific">Cohnella nanjingensis</name>
    <dbReference type="NCBI Taxonomy" id="1387779"/>
    <lineage>
        <taxon>Bacteria</taxon>
        <taxon>Bacillati</taxon>
        <taxon>Bacillota</taxon>
        <taxon>Bacilli</taxon>
        <taxon>Bacillales</taxon>
        <taxon>Paenibacillaceae</taxon>
        <taxon>Cohnella</taxon>
    </lineage>
</organism>
<sequence length="80" mass="9100">MMEAIYMKLNIQLVIDDNVVRAALKERGVDVNKANIARLGKLISGNHLRADAEFLQTLTEDRSELLMHGFTFRKEAERIG</sequence>
<evidence type="ECO:0000313" key="2">
    <source>
        <dbReference type="Proteomes" id="UP000547209"/>
    </source>
</evidence>
<proteinExistence type="predicted"/>
<accession>A0A7X0RSP8</accession>
<reference evidence="1 2" key="1">
    <citation type="submission" date="2020-08" db="EMBL/GenBank/DDBJ databases">
        <title>Cohnella phylogeny.</title>
        <authorList>
            <person name="Dunlap C."/>
        </authorList>
    </citation>
    <scope>NUCLEOTIDE SEQUENCE [LARGE SCALE GENOMIC DNA]</scope>
    <source>
        <strain evidence="1 2">DSM 28246</strain>
    </source>
</reference>
<comment type="caution">
    <text evidence="1">The sequence shown here is derived from an EMBL/GenBank/DDBJ whole genome shotgun (WGS) entry which is preliminary data.</text>
</comment>
<dbReference type="AlphaFoldDB" id="A0A7X0RSP8"/>
<gene>
    <name evidence="1" type="ORF">H7C19_20130</name>
</gene>
<evidence type="ECO:0000313" key="1">
    <source>
        <dbReference type="EMBL" id="MBB6672993.1"/>
    </source>
</evidence>
<dbReference type="EMBL" id="JACJVP010000032">
    <property type="protein sequence ID" value="MBB6672993.1"/>
    <property type="molecule type" value="Genomic_DNA"/>
</dbReference>
<dbReference type="Proteomes" id="UP000547209">
    <property type="component" value="Unassembled WGS sequence"/>
</dbReference>
<protein>
    <submittedName>
        <fullName evidence="1">Uncharacterized protein</fullName>
    </submittedName>
</protein>
<name>A0A7X0RSP8_9BACL</name>
<keyword evidence="2" id="KW-1185">Reference proteome</keyword>